<keyword evidence="2" id="KW-0812">Transmembrane</keyword>
<evidence type="ECO:0000256" key="2">
    <source>
        <dbReference type="SAM" id="Phobius"/>
    </source>
</evidence>
<dbReference type="AlphaFoldDB" id="A0A8U0S0H4"/>
<sequence>MAEGFQEIHGLWQRREEQRHSSLFSSWTIGKPLLTGLLWLAPFLPVSDGRTKSLRTSLPEIIRHSEGGLETKFGALPPRAGSNTEISSSSKNMDEGLAKIFDEILLQVFSKVPFDETRTAGKSITKRDVKKSLFLPVSDGRTKSLRTSLPEIIRHSEGGLETKFGALPPRAGYPQKKSLKNSEFVSSSNKQEEHFSKLFDEILQQVFYKAPYGTPFDEARTAGKSITKRDMNSEIFIKGPNVAGYSTAPRFLFGSVDRISTNDHNSEKRDKESSLSNRNMNEPFTAINKETLEAAAKTDIPDKTVPCEQLLQFLQRNIIIGAGSVAGVLVVTALLLLALTMCCRRKQQSHPPANMTYNIFILRGKSWWQKFQEKNPQKHSEKQKQLLKGKSSV</sequence>
<dbReference type="CTD" id="128627315"/>
<dbReference type="GeneID" id="101681702"/>
<evidence type="ECO:0000313" key="4">
    <source>
        <dbReference type="RefSeq" id="XP_044933702.1"/>
    </source>
</evidence>
<accession>A0A8U0S0H4</accession>
<feature type="compositionally biased region" description="Basic and acidic residues" evidence="1">
    <location>
        <begin position="373"/>
        <end position="384"/>
    </location>
</feature>
<name>A0A8U0S0H4_MUSPF</name>
<proteinExistence type="predicted"/>
<feature type="region of interest" description="Disordered" evidence="1">
    <location>
        <begin position="262"/>
        <end position="281"/>
    </location>
</feature>
<dbReference type="OrthoDB" id="9838280at2759"/>
<protein>
    <submittedName>
        <fullName evidence="4">Uncharacterized protein C2orf92 homolog isoform X1</fullName>
    </submittedName>
</protein>
<organism evidence="3 4">
    <name type="scientific">Mustela putorius furo</name>
    <name type="common">European domestic ferret</name>
    <name type="synonym">Mustela furo</name>
    <dbReference type="NCBI Taxonomy" id="9669"/>
    <lineage>
        <taxon>Eukaryota</taxon>
        <taxon>Metazoa</taxon>
        <taxon>Chordata</taxon>
        <taxon>Craniata</taxon>
        <taxon>Vertebrata</taxon>
        <taxon>Euteleostomi</taxon>
        <taxon>Mammalia</taxon>
        <taxon>Eutheria</taxon>
        <taxon>Laurasiatheria</taxon>
        <taxon>Carnivora</taxon>
        <taxon>Caniformia</taxon>
        <taxon>Musteloidea</taxon>
        <taxon>Mustelidae</taxon>
        <taxon>Mustelinae</taxon>
        <taxon>Mustela</taxon>
    </lineage>
</organism>
<keyword evidence="2" id="KW-1133">Transmembrane helix</keyword>
<dbReference type="Proteomes" id="UP000000715">
    <property type="component" value="Unplaced"/>
</dbReference>
<dbReference type="RefSeq" id="XP_044933702.1">
    <property type="nucleotide sequence ID" value="XM_045077767.1"/>
</dbReference>
<evidence type="ECO:0000256" key="1">
    <source>
        <dbReference type="SAM" id="MobiDB-lite"/>
    </source>
</evidence>
<keyword evidence="2" id="KW-0472">Membrane</keyword>
<feature type="region of interest" description="Disordered" evidence="1">
    <location>
        <begin position="373"/>
        <end position="393"/>
    </location>
</feature>
<reference evidence="4" key="1">
    <citation type="submission" date="2025-08" db="UniProtKB">
        <authorList>
            <consortium name="RefSeq"/>
        </authorList>
    </citation>
    <scope>IDENTIFICATION</scope>
    <source>
        <tissue evidence="4">Brain</tissue>
    </source>
</reference>
<gene>
    <name evidence="4" type="primary">CUNH2orf92</name>
</gene>
<evidence type="ECO:0000313" key="3">
    <source>
        <dbReference type="Proteomes" id="UP000000715"/>
    </source>
</evidence>
<feature type="compositionally biased region" description="Basic and acidic residues" evidence="1">
    <location>
        <begin position="262"/>
        <end position="273"/>
    </location>
</feature>
<feature type="transmembrane region" description="Helical" evidence="2">
    <location>
        <begin position="318"/>
        <end position="339"/>
    </location>
</feature>
<keyword evidence="3" id="KW-1185">Reference proteome</keyword>